<sequence length="141" mass="16439">MIKGIGIDIVENIRFEKLLEKEDRAFFNRVFTEGEQEYCEKFKTMRLKAQHYAVRFAAKEALVKALGTGFRQIIFHEMEVKNDSLGAPFFEVRGRVKDLINKKKIKKIHLSLSHSDHYSTAMVVLEGKEDYNANSNRRRDA</sequence>
<comment type="similarity">
    <text evidence="8">Belongs to the P-Pant transferase superfamily. AcpS family.</text>
</comment>
<evidence type="ECO:0000256" key="7">
    <source>
        <dbReference type="ARBA" id="ARBA00023160"/>
    </source>
</evidence>
<keyword evidence="7 8" id="KW-0275">Fatty acid biosynthesis</keyword>
<comment type="function">
    <text evidence="8">Transfers the 4'-phosphopantetheine moiety from coenzyme A to a Ser of acyl-carrier-protein.</text>
</comment>
<evidence type="ECO:0000256" key="6">
    <source>
        <dbReference type="ARBA" id="ARBA00023098"/>
    </source>
</evidence>
<accession>A0A3Q9HND8</accession>
<dbReference type="KEGG" id="aft:BBF96_00285"/>
<evidence type="ECO:0000256" key="4">
    <source>
        <dbReference type="ARBA" id="ARBA00022832"/>
    </source>
</evidence>
<dbReference type="HAMAP" id="MF_00101">
    <property type="entry name" value="AcpS"/>
    <property type="match status" value="1"/>
</dbReference>
<dbReference type="InterPro" id="IPR002582">
    <property type="entry name" value="ACPS"/>
</dbReference>
<keyword evidence="1 8" id="KW-0444">Lipid biosynthesis</keyword>
<proteinExistence type="inferred from homology"/>
<feature type="binding site" evidence="8">
    <location>
        <position position="8"/>
    </location>
    <ligand>
        <name>Mg(2+)</name>
        <dbReference type="ChEBI" id="CHEBI:18420"/>
    </ligand>
</feature>
<dbReference type="RefSeq" id="WP_127018124.1">
    <property type="nucleotide sequence ID" value="NZ_CP016379.1"/>
</dbReference>
<dbReference type="SUPFAM" id="SSF56214">
    <property type="entry name" value="4'-phosphopantetheinyl transferase"/>
    <property type="match status" value="1"/>
</dbReference>
<evidence type="ECO:0000256" key="3">
    <source>
        <dbReference type="ARBA" id="ARBA00022723"/>
    </source>
</evidence>
<dbReference type="Proteomes" id="UP000267250">
    <property type="component" value="Chromosome"/>
</dbReference>
<protein>
    <recommendedName>
        <fullName evidence="8">Holo-[acyl-carrier-protein] synthase</fullName>
        <shortName evidence="8">Holo-ACP synthase</shortName>
        <ecNumber evidence="8">2.7.8.7</ecNumber>
    </recommendedName>
    <alternativeName>
        <fullName evidence="8">4'-phosphopantetheinyl transferase AcpS</fullName>
    </alternativeName>
</protein>
<evidence type="ECO:0000259" key="9">
    <source>
        <dbReference type="Pfam" id="PF01648"/>
    </source>
</evidence>
<dbReference type="EC" id="2.7.8.7" evidence="8"/>
<keyword evidence="5 8" id="KW-0460">Magnesium</keyword>
<organism evidence="10 11">
    <name type="scientific">Anoxybacter fermentans</name>
    <dbReference type="NCBI Taxonomy" id="1323375"/>
    <lineage>
        <taxon>Bacteria</taxon>
        <taxon>Bacillati</taxon>
        <taxon>Bacillota</taxon>
        <taxon>Clostridia</taxon>
        <taxon>Halanaerobiales</taxon>
        <taxon>Anoxybacter</taxon>
    </lineage>
</organism>
<comment type="subcellular location">
    <subcellularLocation>
        <location evidence="8">Cytoplasm</location>
    </subcellularLocation>
</comment>
<dbReference type="AlphaFoldDB" id="A0A3Q9HND8"/>
<keyword evidence="4 8" id="KW-0276">Fatty acid metabolism</keyword>
<dbReference type="NCBIfam" id="TIGR00516">
    <property type="entry name" value="acpS"/>
    <property type="match status" value="1"/>
</dbReference>
<evidence type="ECO:0000256" key="8">
    <source>
        <dbReference type="HAMAP-Rule" id="MF_00101"/>
    </source>
</evidence>
<evidence type="ECO:0000256" key="1">
    <source>
        <dbReference type="ARBA" id="ARBA00022516"/>
    </source>
</evidence>
<dbReference type="GO" id="GO:0000287">
    <property type="term" value="F:magnesium ion binding"/>
    <property type="evidence" value="ECO:0007669"/>
    <property type="project" value="UniProtKB-UniRule"/>
</dbReference>
<name>A0A3Q9HND8_9FIRM</name>
<evidence type="ECO:0000313" key="10">
    <source>
        <dbReference type="EMBL" id="AZR71975.1"/>
    </source>
</evidence>
<keyword evidence="8" id="KW-0963">Cytoplasm</keyword>
<dbReference type="NCBIfam" id="TIGR00556">
    <property type="entry name" value="pantethn_trn"/>
    <property type="match status" value="1"/>
</dbReference>
<evidence type="ECO:0000256" key="5">
    <source>
        <dbReference type="ARBA" id="ARBA00022842"/>
    </source>
</evidence>
<keyword evidence="3 8" id="KW-0479">Metal-binding</keyword>
<comment type="catalytic activity">
    <reaction evidence="8">
        <text>apo-[ACP] + CoA = holo-[ACP] + adenosine 3',5'-bisphosphate + H(+)</text>
        <dbReference type="Rhea" id="RHEA:12068"/>
        <dbReference type="Rhea" id="RHEA-COMP:9685"/>
        <dbReference type="Rhea" id="RHEA-COMP:9690"/>
        <dbReference type="ChEBI" id="CHEBI:15378"/>
        <dbReference type="ChEBI" id="CHEBI:29999"/>
        <dbReference type="ChEBI" id="CHEBI:57287"/>
        <dbReference type="ChEBI" id="CHEBI:58343"/>
        <dbReference type="ChEBI" id="CHEBI:64479"/>
        <dbReference type="EC" id="2.7.8.7"/>
    </reaction>
</comment>
<dbReference type="InterPro" id="IPR037143">
    <property type="entry name" value="4-PPantetheinyl_Trfase_dom_sf"/>
</dbReference>
<gene>
    <name evidence="8" type="primary">acpS</name>
    <name evidence="10" type="ORF">BBF96_00285</name>
</gene>
<dbReference type="GO" id="GO:0006633">
    <property type="term" value="P:fatty acid biosynthetic process"/>
    <property type="evidence" value="ECO:0007669"/>
    <property type="project" value="UniProtKB-UniRule"/>
</dbReference>
<evidence type="ECO:0000313" key="11">
    <source>
        <dbReference type="Proteomes" id="UP000267250"/>
    </source>
</evidence>
<dbReference type="InterPro" id="IPR008278">
    <property type="entry name" value="4-PPantetheinyl_Trfase_dom"/>
</dbReference>
<feature type="domain" description="4'-phosphopantetheinyl transferase" evidence="9">
    <location>
        <begin position="4"/>
        <end position="99"/>
    </location>
</feature>
<keyword evidence="2 8" id="KW-0808">Transferase</keyword>
<dbReference type="GO" id="GO:0005737">
    <property type="term" value="C:cytoplasm"/>
    <property type="evidence" value="ECO:0007669"/>
    <property type="project" value="UniProtKB-SubCell"/>
</dbReference>
<dbReference type="InterPro" id="IPR004568">
    <property type="entry name" value="Ppantetheine-prot_Trfase_dom"/>
</dbReference>
<dbReference type="GO" id="GO:0008897">
    <property type="term" value="F:holo-[acyl-carrier-protein] synthase activity"/>
    <property type="evidence" value="ECO:0007669"/>
    <property type="project" value="UniProtKB-UniRule"/>
</dbReference>
<feature type="binding site" evidence="8">
    <location>
        <position position="60"/>
    </location>
    <ligand>
        <name>Mg(2+)</name>
        <dbReference type="ChEBI" id="CHEBI:18420"/>
    </ligand>
</feature>
<dbReference type="OrthoDB" id="517356at2"/>
<dbReference type="EMBL" id="CP016379">
    <property type="protein sequence ID" value="AZR71975.1"/>
    <property type="molecule type" value="Genomic_DNA"/>
</dbReference>
<keyword evidence="6 8" id="KW-0443">Lipid metabolism</keyword>
<keyword evidence="11" id="KW-1185">Reference proteome</keyword>
<reference evidence="10 11" key="1">
    <citation type="submission" date="2016-07" db="EMBL/GenBank/DDBJ databases">
        <title>Genome and transcriptome analysis of iron-reducing fermentative bacteria Anoxybacter fermentans.</title>
        <authorList>
            <person name="Zeng X."/>
            <person name="Shao Z."/>
        </authorList>
    </citation>
    <scope>NUCLEOTIDE SEQUENCE [LARGE SCALE GENOMIC DNA]</scope>
    <source>
        <strain evidence="10 11">DY22613</strain>
    </source>
</reference>
<dbReference type="Gene3D" id="3.90.470.20">
    <property type="entry name" value="4'-phosphopantetheinyl transferase domain"/>
    <property type="match status" value="1"/>
</dbReference>
<evidence type="ECO:0000256" key="2">
    <source>
        <dbReference type="ARBA" id="ARBA00022679"/>
    </source>
</evidence>
<dbReference type="Pfam" id="PF01648">
    <property type="entry name" value="ACPS"/>
    <property type="match status" value="1"/>
</dbReference>
<comment type="cofactor">
    <cofactor evidence="8">
        <name>Mg(2+)</name>
        <dbReference type="ChEBI" id="CHEBI:18420"/>
    </cofactor>
</comment>